<feature type="non-terminal residue" evidence="1">
    <location>
        <position position="1"/>
    </location>
</feature>
<dbReference type="Proteomes" id="UP000789525">
    <property type="component" value="Unassembled WGS sequence"/>
</dbReference>
<evidence type="ECO:0000313" key="2">
    <source>
        <dbReference type="Proteomes" id="UP000789525"/>
    </source>
</evidence>
<keyword evidence="2" id="KW-1185">Reference proteome</keyword>
<dbReference type="EMBL" id="CAJVPT010010281">
    <property type="protein sequence ID" value="CAG8568841.1"/>
    <property type="molecule type" value="Genomic_DNA"/>
</dbReference>
<protein>
    <submittedName>
        <fullName evidence="1">7645_t:CDS:1</fullName>
    </submittedName>
</protein>
<gene>
    <name evidence="1" type="ORF">ACOLOM_LOCUS5522</name>
</gene>
<accession>A0ACA9M4P1</accession>
<name>A0ACA9M4P1_9GLOM</name>
<evidence type="ECO:0000313" key="1">
    <source>
        <dbReference type="EMBL" id="CAG8568841.1"/>
    </source>
</evidence>
<reference evidence="1" key="1">
    <citation type="submission" date="2021-06" db="EMBL/GenBank/DDBJ databases">
        <authorList>
            <person name="Kallberg Y."/>
            <person name="Tangrot J."/>
            <person name="Rosling A."/>
        </authorList>
    </citation>
    <scope>NUCLEOTIDE SEQUENCE</scope>
    <source>
        <strain evidence="1">CL356</strain>
    </source>
</reference>
<comment type="caution">
    <text evidence="1">The sequence shown here is derived from an EMBL/GenBank/DDBJ whole genome shotgun (WGS) entry which is preliminary data.</text>
</comment>
<sequence>MGESNNSNARGRKPRKNSKSTVNANSNKKKQTSPKTVKKELPPPDNNESPHLMPLNETDLPTESSFLSISSTITTDPLMTDFSTGEGHTFVCDPPIINIAIEIFMNICEHLPPSDLLSLVLVCQKFREILCNVSPIAQKIWKTSRLKFLRYLQKPAPPGMDEKGYIVLRQLEKGCQFCRDHGSGFVKVYWEFRARCCETCLDKRTTRRDILYIDWIIPDIVLRTLPYMYRGAAQVYWTNDVHKAMAEYNIIRESCETEEELLNWADEKQRLANKMMEDAPSHEREEHEEQISKLEENIERSYSMVNDVQQHILGRPTQIIPSM</sequence>
<proteinExistence type="predicted"/>
<organism evidence="1 2">
    <name type="scientific">Acaulospora colombiana</name>
    <dbReference type="NCBI Taxonomy" id="27376"/>
    <lineage>
        <taxon>Eukaryota</taxon>
        <taxon>Fungi</taxon>
        <taxon>Fungi incertae sedis</taxon>
        <taxon>Mucoromycota</taxon>
        <taxon>Glomeromycotina</taxon>
        <taxon>Glomeromycetes</taxon>
        <taxon>Diversisporales</taxon>
        <taxon>Acaulosporaceae</taxon>
        <taxon>Acaulospora</taxon>
    </lineage>
</organism>
<feature type="non-terminal residue" evidence="1">
    <location>
        <position position="323"/>
    </location>
</feature>